<feature type="domain" description="Strictosidine synthase conserved region" evidence="6">
    <location>
        <begin position="143"/>
        <end position="229"/>
    </location>
</feature>
<sequence length="317" mass="34440">MNTSTLIFADLIVWFLLLGSVLSYNTFNKLQLPPNVTSPESAAFDRGGEGPYVTVADGRILKWQGPNVGFVDFAYTSPSRTKDLCDGTNDLNLGPICGRPLALSFNYKSSDLYITDAFFGLLVVGFNGGLATQLPGVYKYLSGIDVESYTGNVYMTDASLTYDIRDMTKPGFKPDSTGRLLKYDPRTQRVTTLLSSLSGAGGPAVSSDRKYVLVPEFANKKIQRYWLQGPKHNTNEVFLTDCGSPKSIKRAINDGEFWVAVENQGQPQGLRVNGSAIVLETVPLTQFMNLSPAVVQEGGNALYVGSSGTDFVGVYTN</sequence>
<dbReference type="SUPFAM" id="SSF63829">
    <property type="entry name" value="Calcium-dependent phosphotriesterase"/>
    <property type="match status" value="1"/>
</dbReference>
<dbReference type="Proteomes" id="UP000245207">
    <property type="component" value="Unassembled WGS sequence"/>
</dbReference>
<evidence type="ECO:0000256" key="4">
    <source>
        <dbReference type="ARBA" id="ARBA00023180"/>
    </source>
</evidence>
<dbReference type="GO" id="GO:0012505">
    <property type="term" value="C:endomembrane system"/>
    <property type="evidence" value="ECO:0007669"/>
    <property type="project" value="TreeGrafter"/>
</dbReference>
<comment type="subcellular location">
    <subcellularLocation>
        <location evidence="1">Vacuole</location>
    </subcellularLocation>
</comment>
<organism evidence="7 8">
    <name type="scientific">Artemisia annua</name>
    <name type="common">Sweet wormwood</name>
    <dbReference type="NCBI Taxonomy" id="35608"/>
    <lineage>
        <taxon>Eukaryota</taxon>
        <taxon>Viridiplantae</taxon>
        <taxon>Streptophyta</taxon>
        <taxon>Embryophyta</taxon>
        <taxon>Tracheophyta</taxon>
        <taxon>Spermatophyta</taxon>
        <taxon>Magnoliopsida</taxon>
        <taxon>eudicotyledons</taxon>
        <taxon>Gunneridae</taxon>
        <taxon>Pentapetalae</taxon>
        <taxon>asterids</taxon>
        <taxon>campanulids</taxon>
        <taxon>Asterales</taxon>
        <taxon>Asteraceae</taxon>
        <taxon>Asteroideae</taxon>
        <taxon>Anthemideae</taxon>
        <taxon>Artemisiinae</taxon>
        <taxon>Artemisia</taxon>
    </lineage>
</organism>
<name>A0A2U1KRS1_ARTAN</name>
<keyword evidence="5" id="KW-0732">Signal</keyword>
<evidence type="ECO:0000313" key="8">
    <source>
        <dbReference type="Proteomes" id="UP000245207"/>
    </source>
</evidence>
<dbReference type="EMBL" id="PKPP01014648">
    <property type="protein sequence ID" value="PWA39426.1"/>
    <property type="molecule type" value="Genomic_DNA"/>
</dbReference>
<evidence type="ECO:0000256" key="3">
    <source>
        <dbReference type="ARBA" id="ARBA00022554"/>
    </source>
</evidence>
<gene>
    <name evidence="7" type="ORF">CTI12_AA572120</name>
</gene>
<dbReference type="InterPro" id="IPR018119">
    <property type="entry name" value="Strictosidine_synth_cons-reg"/>
</dbReference>
<dbReference type="GO" id="GO:0005773">
    <property type="term" value="C:vacuole"/>
    <property type="evidence" value="ECO:0007669"/>
    <property type="project" value="UniProtKB-SubCell"/>
</dbReference>
<dbReference type="PANTHER" id="PTHR10426">
    <property type="entry name" value="STRICTOSIDINE SYNTHASE-RELATED"/>
    <property type="match status" value="1"/>
</dbReference>
<dbReference type="GO" id="GO:0016787">
    <property type="term" value="F:hydrolase activity"/>
    <property type="evidence" value="ECO:0007669"/>
    <property type="project" value="TreeGrafter"/>
</dbReference>
<evidence type="ECO:0000256" key="2">
    <source>
        <dbReference type="ARBA" id="ARBA00009191"/>
    </source>
</evidence>
<protein>
    <submittedName>
        <fullName evidence="7">Six-bladed beta-propeller, TolB-like protein</fullName>
    </submittedName>
</protein>
<evidence type="ECO:0000256" key="5">
    <source>
        <dbReference type="SAM" id="SignalP"/>
    </source>
</evidence>
<evidence type="ECO:0000313" key="7">
    <source>
        <dbReference type="EMBL" id="PWA39426.1"/>
    </source>
</evidence>
<dbReference type="Pfam" id="PF03088">
    <property type="entry name" value="Str_synth"/>
    <property type="match status" value="1"/>
</dbReference>
<comment type="caution">
    <text evidence="7">The sequence shown here is derived from an EMBL/GenBank/DDBJ whole genome shotgun (WGS) entry which is preliminary data.</text>
</comment>
<dbReference type="AlphaFoldDB" id="A0A2U1KRS1"/>
<keyword evidence="4" id="KW-0325">Glycoprotein</keyword>
<keyword evidence="8" id="KW-1185">Reference proteome</keyword>
<evidence type="ECO:0000256" key="1">
    <source>
        <dbReference type="ARBA" id="ARBA00004116"/>
    </source>
</evidence>
<proteinExistence type="inferred from homology"/>
<reference evidence="7 8" key="1">
    <citation type="journal article" date="2018" name="Mol. Plant">
        <title>The genome of Artemisia annua provides insight into the evolution of Asteraceae family and artemisinin biosynthesis.</title>
        <authorList>
            <person name="Shen Q."/>
            <person name="Zhang L."/>
            <person name="Liao Z."/>
            <person name="Wang S."/>
            <person name="Yan T."/>
            <person name="Shi P."/>
            <person name="Liu M."/>
            <person name="Fu X."/>
            <person name="Pan Q."/>
            <person name="Wang Y."/>
            <person name="Lv Z."/>
            <person name="Lu X."/>
            <person name="Zhang F."/>
            <person name="Jiang W."/>
            <person name="Ma Y."/>
            <person name="Chen M."/>
            <person name="Hao X."/>
            <person name="Li L."/>
            <person name="Tang Y."/>
            <person name="Lv G."/>
            <person name="Zhou Y."/>
            <person name="Sun X."/>
            <person name="Brodelius P.E."/>
            <person name="Rose J.K.C."/>
            <person name="Tang K."/>
        </authorList>
    </citation>
    <scope>NUCLEOTIDE SEQUENCE [LARGE SCALE GENOMIC DNA]</scope>
    <source>
        <strain evidence="8">cv. Huhao1</strain>
        <tissue evidence="7">Leaf</tissue>
    </source>
</reference>
<dbReference type="PANTHER" id="PTHR10426:SF136">
    <property type="entry name" value="PROTEIN STRICTOSIDINE SYNTHASE-LIKE 9-LIKE"/>
    <property type="match status" value="1"/>
</dbReference>
<dbReference type="OrthoDB" id="5307922at2759"/>
<comment type="similarity">
    <text evidence="2">Belongs to the strictosidine synthase family.</text>
</comment>
<feature type="signal peptide" evidence="5">
    <location>
        <begin position="1"/>
        <end position="23"/>
    </location>
</feature>
<evidence type="ECO:0000259" key="6">
    <source>
        <dbReference type="Pfam" id="PF03088"/>
    </source>
</evidence>
<feature type="chain" id="PRO_5015718264" evidence="5">
    <location>
        <begin position="24"/>
        <end position="317"/>
    </location>
</feature>
<accession>A0A2U1KRS1</accession>
<dbReference type="InterPro" id="IPR011042">
    <property type="entry name" value="6-blade_b-propeller_TolB-like"/>
</dbReference>
<keyword evidence="3" id="KW-0926">Vacuole</keyword>
<dbReference type="STRING" id="35608.A0A2U1KRS1"/>
<dbReference type="Gene3D" id="2.120.10.30">
    <property type="entry name" value="TolB, C-terminal domain"/>
    <property type="match status" value="1"/>
</dbReference>